<dbReference type="PANTHER" id="PTHR46703:SF1">
    <property type="match status" value="1"/>
</dbReference>
<evidence type="ECO:0000313" key="2">
    <source>
        <dbReference type="Ensembl" id="ENSHHUP00000019023.1"/>
    </source>
</evidence>
<accession>A0A4W5KP04</accession>
<dbReference type="GeneTree" id="ENSGT00940000166433"/>
<reference evidence="3" key="1">
    <citation type="submission" date="2018-06" db="EMBL/GenBank/DDBJ databases">
        <title>Genome assembly of Danube salmon.</title>
        <authorList>
            <person name="Macqueen D.J."/>
            <person name="Gundappa M.K."/>
        </authorList>
    </citation>
    <scope>NUCLEOTIDE SEQUENCE [LARGE SCALE GENOMIC DNA]</scope>
</reference>
<sequence length="83" mass="9363">MGQSVLRDGRTPFGREGRWPPSPPADRKGVWFRSPNPEWRRRAPRGVQCGNATDPGIACLFWQVSRAVRDRVGVRPNELPPLS</sequence>
<feature type="compositionally biased region" description="Basic and acidic residues" evidence="1">
    <location>
        <begin position="7"/>
        <end position="18"/>
    </location>
</feature>
<dbReference type="AlphaFoldDB" id="A0A4W5KP04"/>
<dbReference type="Ensembl" id="ENSHHUT00000019708.1">
    <property type="protein sequence ID" value="ENSHHUP00000019023.1"/>
    <property type="gene ID" value="ENSHHUG00000011859.1"/>
</dbReference>
<reference evidence="2" key="3">
    <citation type="submission" date="2025-09" db="UniProtKB">
        <authorList>
            <consortium name="Ensembl"/>
        </authorList>
    </citation>
    <scope>IDENTIFICATION</scope>
</reference>
<organism evidence="2 3">
    <name type="scientific">Hucho hucho</name>
    <name type="common">huchen</name>
    <dbReference type="NCBI Taxonomy" id="62062"/>
    <lineage>
        <taxon>Eukaryota</taxon>
        <taxon>Metazoa</taxon>
        <taxon>Chordata</taxon>
        <taxon>Craniata</taxon>
        <taxon>Vertebrata</taxon>
        <taxon>Euteleostomi</taxon>
        <taxon>Actinopterygii</taxon>
        <taxon>Neopterygii</taxon>
        <taxon>Teleostei</taxon>
        <taxon>Protacanthopterygii</taxon>
        <taxon>Salmoniformes</taxon>
        <taxon>Salmonidae</taxon>
        <taxon>Salmoninae</taxon>
        <taxon>Hucho</taxon>
    </lineage>
</organism>
<name>A0A4W5KP04_9TELE</name>
<dbReference type="PANTHER" id="PTHR46703">
    <property type="match status" value="1"/>
</dbReference>
<evidence type="ECO:0000256" key="1">
    <source>
        <dbReference type="SAM" id="MobiDB-lite"/>
    </source>
</evidence>
<evidence type="ECO:0000313" key="3">
    <source>
        <dbReference type="Proteomes" id="UP000314982"/>
    </source>
</evidence>
<reference evidence="2" key="2">
    <citation type="submission" date="2025-08" db="UniProtKB">
        <authorList>
            <consortium name="Ensembl"/>
        </authorList>
    </citation>
    <scope>IDENTIFICATION</scope>
</reference>
<feature type="region of interest" description="Disordered" evidence="1">
    <location>
        <begin position="1"/>
        <end position="47"/>
    </location>
</feature>
<keyword evidence="3" id="KW-1185">Reference proteome</keyword>
<proteinExistence type="predicted"/>
<dbReference type="Proteomes" id="UP000314982">
    <property type="component" value="Unassembled WGS sequence"/>
</dbReference>
<protein>
    <submittedName>
        <fullName evidence="2">Uncharacterized protein</fullName>
    </submittedName>
</protein>